<dbReference type="Proteomes" id="UP000593910">
    <property type="component" value="Chromosome"/>
</dbReference>
<dbReference type="RefSeq" id="WP_193114140.1">
    <property type="nucleotide sequence ID" value="NZ_CP041165.1"/>
</dbReference>
<keyword evidence="2" id="KW-1185">Reference proteome</keyword>
<accession>A0A7M1AVV3</accession>
<name>A0A7M1AVV3_9BACT</name>
<organism evidence="1 2">
    <name type="scientific">Sulfurimonas marina</name>
    <dbReference type="NCBI Taxonomy" id="2590551"/>
    <lineage>
        <taxon>Bacteria</taxon>
        <taxon>Pseudomonadati</taxon>
        <taxon>Campylobacterota</taxon>
        <taxon>Epsilonproteobacteria</taxon>
        <taxon>Campylobacterales</taxon>
        <taxon>Sulfurimonadaceae</taxon>
        <taxon>Sulfurimonas</taxon>
    </lineage>
</organism>
<protein>
    <submittedName>
        <fullName evidence="1">Uncharacterized protein</fullName>
    </submittedName>
</protein>
<sequence>MSQEVIYYYCQECDHAIPIEQLGSLVEGKCPKCSSNEGFSTLPKDSANGFKDDAVILNEAIFLED</sequence>
<proteinExistence type="predicted"/>
<dbReference type="AlphaFoldDB" id="A0A7M1AVV3"/>
<evidence type="ECO:0000313" key="2">
    <source>
        <dbReference type="Proteomes" id="UP000593910"/>
    </source>
</evidence>
<reference evidence="1 2" key="1">
    <citation type="submission" date="2019-06" db="EMBL/GenBank/DDBJ databases">
        <title>Sulfurimonas gotlandica sp. nov., a chemoautotrophic and psychrotolerant epsilonproteobacterium isolated from a pelagic redoxcline, and an emended description of the genus Sulfurimonas.</title>
        <authorList>
            <person name="Wang S."/>
            <person name="Jiang L."/>
            <person name="Shao Z."/>
        </authorList>
    </citation>
    <scope>NUCLEOTIDE SEQUENCE [LARGE SCALE GENOMIC DNA]</scope>
    <source>
        <strain evidence="1 2">B2</strain>
    </source>
</reference>
<gene>
    <name evidence="1" type="ORF">FJR03_02760</name>
</gene>
<dbReference type="KEGG" id="smax:FJR03_02760"/>
<evidence type="ECO:0000313" key="1">
    <source>
        <dbReference type="EMBL" id="QOP40718.1"/>
    </source>
</evidence>
<dbReference type="EMBL" id="CP041165">
    <property type="protein sequence ID" value="QOP40718.1"/>
    <property type="molecule type" value="Genomic_DNA"/>
</dbReference>